<dbReference type="EMBL" id="LT559118">
    <property type="protein sequence ID" value="SBO92640.1"/>
    <property type="molecule type" value="Genomic_DNA"/>
</dbReference>
<dbReference type="InterPro" id="IPR008271">
    <property type="entry name" value="Ser/Thr_kinase_AS"/>
</dbReference>
<dbReference type="GO" id="GO:0004672">
    <property type="term" value="F:protein kinase activity"/>
    <property type="evidence" value="ECO:0007669"/>
    <property type="project" value="InterPro"/>
</dbReference>
<dbReference type="PROSITE" id="PS00108">
    <property type="entry name" value="PROTEIN_KINASE_ST"/>
    <property type="match status" value="1"/>
</dbReference>
<name>A0A1M4E1B5_9ACTN</name>
<comment type="similarity">
    <text evidence="1">Belongs to the protein kinase superfamily. STE Ser/Thr protein kinase family. STE20 subfamily.</text>
</comment>
<dbReference type="InterPro" id="IPR015943">
    <property type="entry name" value="WD40/YVTN_repeat-like_dom_sf"/>
</dbReference>
<dbReference type="SMART" id="SM00220">
    <property type="entry name" value="S_TKc"/>
    <property type="match status" value="1"/>
</dbReference>
<feature type="domain" description="Protein kinase" evidence="4">
    <location>
        <begin position="18"/>
        <end position="269"/>
    </location>
</feature>
<dbReference type="PROSITE" id="PS50011">
    <property type="entry name" value="PROTEIN_KINASE_DOM"/>
    <property type="match status" value="1"/>
</dbReference>
<protein>
    <submittedName>
        <fullName evidence="5">High-affnity carbon uptake protein Hat/HatR</fullName>
    </submittedName>
</protein>
<dbReference type="InterPro" id="IPR001680">
    <property type="entry name" value="WD40_rpt"/>
</dbReference>
<keyword evidence="2" id="KW-0547">Nucleotide-binding</keyword>
<dbReference type="Gene3D" id="3.30.200.20">
    <property type="entry name" value="Phosphorylase Kinase, domain 1"/>
    <property type="match status" value="1"/>
</dbReference>
<dbReference type="InterPro" id="IPR051931">
    <property type="entry name" value="PAK3-like"/>
</dbReference>
<dbReference type="InterPro" id="IPR011009">
    <property type="entry name" value="Kinase-like_dom_sf"/>
</dbReference>
<sequence length="1161" mass="123379">MGGSAELLPGDPARLGDYWLAGRLGSGGQGVVYEAYDEGGRRVAIKILYGVELRHGLARELAAAERVAPFCIAQVLGHDLQAPRPYLVSEYVEGPSLRAFVAERGPLDGADLHRLAVGGATALTAIHEAGVIHRDLKPDNVLLGPDGPRVIDFGIARTAEMSLTSTGVVAGTPTYMAPEILNGQRAGTAADVFAWGAIVLFAATGRDPFHAENLGAVMYGVLTAEPDLGDLADPLRSLVAAALRKEPADRPAARELLLKLLGAVPDPLAAGIEQASEVRAGSDDPALGTRAEEVYAGLTPAAQELVPEVFLRMVAAGPDTEDTVRRVSRADLPPGAGDVLAAFEEAGLLAAGGGDFVISRPALLRAWPRLRDWVDAERPGLAVHRELAVAARRWQEGQGDPLQGRTLESALRWAATGRRHLTLNPQERSFLEAGTAAARRRGRVRRLVTSSLAVLLVLALVAGTIAVRQSLDLTEQRDEAAARAVAARAETLRAEDPATAMLLSAAAWHISPAPEARTALFGSLAQPALDVLALGYGRFGADGRTFHTWDDRQVHVWDLTTRRRTGTVAVELPGEDGEVSLSRDGRLAALAGSVEGEGVLLWDLQSGRPAGGLDTRLTGAEFGDGNRVYAATTVGERTQLWRVGGREPVLERGAFESVAISPDDRFVALFQQEGPGEIWDLSHGERLRAPEAGKGQDVIAVRFSPDGRTLAIVRPAEVLLWDVASGEPAGPPLKRPGALSRSSYGPGLVAYSPDGRRLAVLDPDGITLWSTDDRLALTTIPLGRQDVHTLSFDRDGRTLRYLRMDDIMAVVSLDVSTHTRPPSLGGDDTLPARTTIAGHALSPDGRLAALFDRDTATVQLWDVRGRRLLGRLDGLGEPATVTGAWMLFSPDGRTLAITVGPEPMRTSLWDVTARRRLPDLHDPGRVIEHVQAFSPDGRTLAVAVGQDGTEQSRAWDFAGRGMTGTFPIQDRRVLAFVADDRVLTSGAELVELPSGKRTPLAGTGPFSGNVVALSADRRLVAVEEEGRVGIWDTATGALRARVRDVRAGAPASMDGGGAAALAFSPRGDLLASAAFGEIRLWDTTTGQQVGPPFPGPAFTGSLAFDAAGTLHATSGGHDLLDYPTDPARAARAVCARAGRSLTEAEWRRYIPYVPYRREVCA</sequence>
<dbReference type="PANTHER" id="PTHR45832">
    <property type="entry name" value="SERINE/THREONINE-PROTEIN KINASE SAMKA-RELATED-RELATED"/>
    <property type="match status" value="1"/>
</dbReference>
<proteinExistence type="inferred from homology"/>
<dbReference type="Pfam" id="PF20703">
    <property type="entry name" value="nSTAND1"/>
    <property type="match status" value="1"/>
</dbReference>
<accession>A0A1M4E1B5</accession>
<dbReference type="SMART" id="SM00320">
    <property type="entry name" value="WD40"/>
    <property type="match status" value="4"/>
</dbReference>
<reference evidence="5" key="1">
    <citation type="submission" date="2016-04" db="EMBL/GenBank/DDBJ databases">
        <authorList>
            <person name="Evans L.H."/>
            <person name="Alamgir A."/>
            <person name="Owens N."/>
            <person name="Weber N.D."/>
            <person name="Virtaneva K."/>
            <person name="Barbian K."/>
            <person name="Babar A."/>
            <person name="Rosenke K."/>
        </authorList>
    </citation>
    <scope>NUCLEOTIDE SEQUENCE</scope>
    <source>
        <strain evidence="5">Nono1</strain>
    </source>
</reference>
<dbReference type="PANTHER" id="PTHR45832:SF22">
    <property type="entry name" value="SERINE_THREONINE-PROTEIN KINASE SAMKA-RELATED"/>
    <property type="match status" value="1"/>
</dbReference>
<dbReference type="InterPro" id="IPR000719">
    <property type="entry name" value="Prot_kinase_dom"/>
</dbReference>
<dbReference type="SUPFAM" id="SSF82171">
    <property type="entry name" value="DPP6 N-terminal domain-like"/>
    <property type="match status" value="1"/>
</dbReference>
<dbReference type="InterPro" id="IPR049052">
    <property type="entry name" value="nSTAND1"/>
</dbReference>
<evidence type="ECO:0000313" key="5">
    <source>
        <dbReference type="EMBL" id="SBO92640.1"/>
    </source>
</evidence>
<keyword evidence="3" id="KW-0067">ATP-binding</keyword>
<dbReference type="Gene3D" id="1.10.510.10">
    <property type="entry name" value="Transferase(Phosphotransferase) domain 1"/>
    <property type="match status" value="1"/>
</dbReference>
<gene>
    <name evidence="5" type="ORF">BN4615_P2154</name>
</gene>
<evidence type="ECO:0000256" key="3">
    <source>
        <dbReference type="ARBA" id="ARBA00022840"/>
    </source>
</evidence>
<evidence type="ECO:0000256" key="2">
    <source>
        <dbReference type="ARBA" id="ARBA00022741"/>
    </source>
</evidence>
<dbReference type="CDD" id="cd14014">
    <property type="entry name" value="STKc_PknB_like"/>
    <property type="match status" value="1"/>
</dbReference>
<dbReference type="SUPFAM" id="SSF56112">
    <property type="entry name" value="Protein kinase-like (PK-like)"/>
    <property type="match status" value="1"/>
</dbReference>
<evidence type="ECO:0000256" key="1">
    <source>
        <dbReference type="ARBA" id="ARBA00008874"/>
    </source>
</evidence>
<dbReference type="Gene3D" id="2.130.10.10">
    <property type="entry name" value="YVTN repeat-like/Quinoprotein amine dehydrogenase"/>
    <property type="match status" value="3"/>
</dbReference>
<dbReference type="Pfam" id="PF00069">
    <property type="entry name" value="Pkinase"/>
    <property type="match status" value="1"/>
</dbReference>
<dbReference type="RefSeq" id="WP_311132233.1">
    <property type="nucleotide sequence ID" value="NZ_LT559118.1"/>
</dbReference>
<organism evidence="5">
    <name type="scientific">Nonomuraea gerenzanensis</name>
    <dbReference type="NCBI Taxonomy" id="93944"/>
    <lineage>
        <taxon>Bacteria</taxon>
        <taxon>Bacillati</taxon>
        <taxon>Actinomycetota</taxon>
        <taxon>Actinomycetes</taxon>
        <taxon>Streptosporangiales</taxon>
        <taxon>Streptosporangiaceae</taxon>
        <taxon>Nonomuraea</taxon>
    </lineage>
</organism>
<dbReference type="SUPFAM" id="SSF63829">
    <property type="entry name" value="Calcium-dependent phosphotriesterase"/>
    <property type="match status" value="1"/>
</dbReference>
<dbReference type="GO" id="GO:0005524">
    <property type="term" value="F:ATP binding"/>
    <property type="evidence" value="ECO:0007669"/>
    <property type="project" value="UniProtKB-KW"/>
</dbReference>
<evidence type="ECO:0000259" key="4">
    <source>
        <dbReference type="PROSITE" id="PS50011"/>
    </source>
</evidence>
<dbReference type="AlphaFoldDB" id="A0A1M4E1B5"/>